<evidence type="ECO:0000313" key="1">
    <source>
        <dbReference type="EMBL" id="KAJ9060846.1"/>
    </source>
</evidence>
<organism evidence="1 2">
    <name type="scientific">Entomophthora muscae</name>
    <dbReference type="NCBI Taxonomy" id="34485"/>
    <lineage>
        <taxon>Eukaryota</taxon>
        <taxon>Fungi</taxon>
        <taxon>Fungi incertae sedis</taxon>
        <taxon>Zoopagomycota</taxon>
        <taxon>Entomophthoromycotina</taxon>
        <taxon>Entomophthoromycetes</taxon>
        <taxon>Entomophthorales</taxon>
        <taxon>Entomophthoraceae</taxon>
        <taxon>Entomophthora</taxon>
    </lineage>
</organism>
<reference evidence="1" key="1">
    <citation type="submission" date="2022-04" db="EMBL/GenBank/DDBJ databases">
        <title>Genome of the entomopathogenic fungus Entomophthora muscae.</title>
        <authorList>
            <person name="Elya C."/>
            <person name="Lovett B.R."/>
            <person name="Lee E."/>
            <person name="Macias A.M."/>
            <person name="Hajek A.E."/>
            <person name="De Bivort B.L."/>
            <person name="Kasson M.T."/>
            <person name="De Fine Licht H.H."/>
            <person name="Stajich J.E."/>
        </authorList>
    </citation>
    <scope>NUCLEOTIDE SEQUENCE</scope>
    <source>
        <strain evidence="1">Berkeley</strain>
    </source>
</reference>
<gene>
    <name evidence="1" type="ORF">DSO57_1026620</name>
</gene>
<proteinExistence type="predicted"/>
<dbReference type="EMBL" id="QTSX02005127">
    <property type="protein sequence ID" value="KAJ9060846.1"/>
    <property type="molecule type" value="Genomic_DNA"/>
</dbReference>
<sequence length="60" mass="6721">MARVEERRSKTREEEWASSTAAKLLEGEVELADLICFLVSSAYRRTSKSEASEAKDAGRD</sequence>
<keyword evidence="2" id="KW-1185">Reference proteome</keyword>
<evidence type="ECO:0000313" key="2">
    <source>
        <dbReference type="Proteomes" id="UP001165960"/>
    </source>
</evidence>
<name>A0ACC2SFB5_9FUNG</name>
<protein>
    <submittedName>
        <fullName evidence="1">Uncharacterized protein</fullName>
    </submittedName>
</protein>
<dbReference type="Proteomes" id="UP001165960">
    <property type="component" value="Unassembled WGS sequence"/>
</dbReference>
<accession>A0ACC2SFB5</accession>
<comment type="caution">
    <text evidence="1">The sequence shown here is derived from an EMBL/GenBank/DDBJ whole genome shotgun (WGS) entry which is preliminary data.</text>
</comment>